<comment type="subcellular location">
    <subcellularLocation>
        <location evidence="1">Secreted</location>
    </subcellularLocation>
</comment>
<sequence length="139" mass="15470">MQLFPLCLILSCFCPTVPGSKPCLGGLWGMDIGPYKKFGASVEVLSFLASELFSSTPDFLHTPPALYQEAFESPEHCLPPPKPLTPPILCWGEVMNLATWVGSNLEDPASRELVVSYVNVNMGLKIRQLLWFHISWLTF</sequence>
<comment type="function">
    <text evidence="1">May regulate immune response to the intracellular capsid in acting as a T-cell tolerogen, by having an immunoregulatory effect which prevents destruction of infected cells by cytotoxic T-cells.</text>
</comment>
<organism evidence="3 4">
    <name type="scientific">Hepatitis B virus</name>
    <name type="common">HBV</name>
    <dbReference type="NCBI Taxonomy" id="10407"/>
    <lineage>
        <taxon>Viruses</taxon>
        <taxon>Riboviria</taxon>
        <taxon>Pararnavirae</taxon>
        <taxon>Artverviricota</taxon>
        <taxon>Revtraviricetes</taxon>
        <taxon>Blubervirales</taxon>
        <taxon>Hepadnaviridae</taxon>
        <taxon>Orthohepadnavirus</taxon>
        <taxon>Orthohepadnavirus hominoidei</taxon>
    </lineage>
</organism>
<gene>
    <name evidence="1 3" type="primary">C</name>
</gene>
<comment type="PTM">
    <text evidence="1">Phosphorylated.</text>
</comment>
<evidence type="ECO:0000313" key="4">
    <source>
        <dbReference type="Proteomes" id="UP000155973"/>
    </source>
</evidence>
<organismHost>
    <name type="scientific">Homo sapiens</name>
    <name type="common">Human</name>
    <dbReference type="NCBI Taxonomy" id="9606"/>
</organismHost>
<dbReference type="Proteomes" id="UP000155973">
    <property type="component" value="Genome"/>
</dbReference>
<proteinExistence type="inferred from homology"/>
<comment type="similarity">
    <text evidence="1">Belongs to the orthohepadnavirus precore antigen family.</text>
</comment>
<organismHost>
    <name type="scientific">Pan troglodytes</name>
    <name type="common">Chimpanzee</name>
    <dbReference type="NCBI Taxonomy" id="9598"/>
</organismHost>
<dbReference type="GO" id="GO:0005576">
    <property type="term" value="C:extracellular region"/>
    <property type="evidence" value="ECO:0007669"/>
    <property type="project" value="UniProtKB-SubCell"/>
</dbReference>
<dbReference type="GO" id="GO:0005198">
    <property type="term" value="F:structural molecule activity"/>
    <property type="evidence" value="ECO:0007669"/>
    <property type="project" value="InterPro"/>
</dbReference>
<dbReference type="EMBL" id="JQ801492">
    <property type="protein sequence ID" value="AGA95663.1"/>
    <property type="molecule type" value="Genomic_DNA"/>
</dbReference>
<comment type="PTM">
    <text evidence="1">Cleaved by host furin.</text>
</comment>
<dbReference type="SUPFAM" id="SSF47852">
    <property type="entry name" value="Hepatitis B viral capsid (hbcag)"/>
    <property type="match status" value="1"/>
</dbReference>
<keyword evidence="1" id="KW-0899">Viral immunoevasion</keyword>
<dbReference type="Gene3D" id="1.10.4090.10">
    <property type="entry name" value="Viral capsid, core domain supefamily, Hepatitis B virus"/>
    <property type="match status" value="1"/>
</dbReference>
<dbReference type="Pfam" id="PF08290">
    <property type="entry name" value="Hep_core_N"/>
    <property type="match status" value="1"/>
</dbReference>
<dbReference type="InterPro" id="IPR002006">
    <property type="entry name" value="Hepatitis_core"/>
</dbReference>
<dbReference type="InterPro" id="IPR013195">
    <property type="entry name" value="Hepatitis_B_virus_capsid_N"/>
</dbReference>
<feature type="domain" description="Hepatitis B virus capsid N-terminal" evidence="2">
    <location>
        <begin position="1"/>
        <end position="26"/>
    </location>
</feature>
<name>L0HCF9_HBV</name>
<evidence type="ECO:0000259" key="2">
    <source>
        <dbReference type="Pfam" id="PF08290"/>
    </source>
</evidence>
<protein>
    <recommendedName>
        <fullName evidence="1">External core antigen</fullName>
    </recommendedName>
</protein>
<dbReference type="InterPro" id="IPR036459">
    <property type="entry name" value="Viral_capsid_core_dom_sf_HBV"/>
</dbReference>
<evidence type="ECO:0000313" key="3">
    <source>
        <dbReference type="EMBL" id="AGA95663.1"/>
    </source>
</evidence>
<accession>L0HCF9</accession>
<keyword evidence="1" id="KW-0945">Host-virus interaction</keyword>
<dbReference type="Pfam" id="PF00906">
    <property type="entry name" value="Hepatitis_core"/>
    <property type="match status" value="2"/>
</dbReference>
<evidence type="ECO:0000256" key="1">
    <source>
        <dbReference type="RuleBase" id="RU361253"/>
    </source>
</evidence>
<reference evidence="3 4" key="1">
    <citation type="journal article" date="2013" name="J. Med. Virol.">
        <title>Characterization of hepatitis B virus mutations in untreated patients co-infected with HIV and HBV based on complete genome sequencing.</title>
        <authorList>
            <person name="Tangkijvanich P."/>
            <person name="Sa-Nguanmoo P."/>
            <person name="Avihingsanon A."/>
            <person name="Ruxrungtham K."/>
            <person name="Poovorawan K."/>
            <person name="Poovorawan Y."/>
        </authorList>
    </citation>
    <scope>NUCLEOTIDE SEQUENCE [LARGE SCALE GENOMIC DNA]</scope>
    <source>
        <strain evidence="3">AIDS39</strain>
    </source>
</reference>